<dbReference type="GO" id="GO:0070860">
    <property type="term" value="C:RNA polymerase I core factor complex"/>
    <property type="evidence" value="ECO:0007669"/>
    <property type="project" value="InterPro"/>
</dbReference>
<dbReference type="PANTHER" id="PTHR31576">
    <property type="entry name" value="TATA BOX-BINDING PROTEIN-ASSOCIATED FACTOR RNA POLYMERASE I SUBUNIT B"/>
    <property type="match status" value="1"/>
</dbReference>
<dbReference type="PANTHER" id="PTHR31576:SF2">
    <property type="entry name" value="TATA BOX-BINDING PROTEIN-ASSOCIATED FACTOR RNA POLYMERASE I SUBUNIT B"/>
    <property type="match status" value="1"/>
</dbReference>
<keyword evidence="9" id="KW-0539">Nucleus</keyword>
<feature type="domain" description="Rrn7/TAF1B C-terminal cyclin" evidence="13">
    <location>
        <begin position="238"/>
        <end position="417"/>
    </location>
</feature>
<feature type="compositionally biased region" description="Basic residues" evidence="10">
    <location>
        <begin position="155"/>
        <end position="167"/>
    </location>
</feature>
<keyword evidence="6" id="KW-0805">Transcription regulation</keyword>
<evidence type="ECO:0000256" key="4">
    <source>
        <dbReference type="ARBA" id="ARBA00022771"/>
    </source>
</evidence>
<dbReference type="GO" id="GO:0008270">
    <property type="term" value="F:zinc ion binding"/>
    <property type="evidence" value="ECO:0007669"/>
    <property type="project" value="UniProtKB-KW"/>
</dbReference>
<keyword evidence="3" id="KW-0479">Metal-binding</keyword>
<dbReference type="Pfam" id="PF11781">
    <property type="entry name" value="Zn_ribbon_RRN7"/>
    <property type="match status" value="1"/>
</dbReference>
<dbReference type="InterPro" id="IPR021752">
    <property type="entry name" value="TF_Rrn7_Zf"/>
</dbReference>
<evidence type="ECO:0000259" key="11">
    <source>
        <dbReference type="Pfam" id="PF11781"/>
    </source>
</evidence>
<accession>A0AAV9WFF8</accession>
<dbReference type="InterPro" id="IPR048540">
    <property type="entry name" value="Rrn7_cyclin_N"/>
</dbReference>
<dbReference type="GO" id="GO:0042790">
    <property type="term" value="P:nucleolar large rRNA transcription by RNA polymerase I"/>
    <property type="evidence" value="ECO:0007669"/>
    <property type="project" value="TreeGrafter"/>
</dbReference>
<evidence type="ECO:0000256" key="9">
    <source>
        <dbReference type="ARBA" id="ARBA00023242"/>
    </source>
</evidence>
<evidence type="ECO:0000313" key="14">
    <source>
        <dbReference type="EMBL" id="KAK6507567.1"/>
    </source>
</evidence>
<proteinExistence type="inferred from homology"/>
<feature type="region of interest" description="Disordered" evidence="10">
    <location>
        <begin position="538"/>
        <end position="589"/>
    </location>
</feature>
<reference evidence="14 15" key="1">
    <citation type="submission" date="2023-08" db="EMBL/GenBank/DDBJ databases">
        <authorList>
            <person name="Palmer J.M."/>
        </authorList>
    </citation>
    <scope>NUCLEOTIDE SEQUENCE [LARGE SCALE GENOMIC DNA]</scope>
    <source>
        <strain evidence="14 15">TWF481</strain>
    </source>
</reference>
<evidence type="ECO:0000256" key="5">
    <source>
        <dbReference type="ARBA" id="ARBA00022833"/>
    </source>
</evidence>
<evidence type="ECO:0000256" key="6">
    <source>
        <dbReference type="ARBA" id="ARBA00023015"/>
    </source>
</evidence>
<name>A0AAV9WFF8_9PEZI</name>
<evidence type="ECO:0000256" key="10">
    <source>
        <dbReference type="SAM" id="MobiDB-lite"/>
    </source>
</evidence>
<evidence type="ECO:0000256" key="8">
    <source>
        <dbReference type="ARBA" id="ARBA00023163"/>
    </source>
</evidence>
<dbReference type="EMBL" id="JAVHJL010000003">
    <property type="protein sequence ID" value="KAK6507567.1"/>
    <property type="molecule type" value="Genomic_DNA"/>
</dbReference>
<dbReference type="InterPro" id="IPR033599">
    <property type="entry name" value="TAF1B/Rrn7"/>
</dbReference>
<evidence type="ECO:0000256" key="3">
    <source>
        <dbReference type="ARBA" id="ARBA00022723"/>
    </source>
</evidence>
<organism evidence="14 15">
    <name type="scientific">Arthrobotrys musiformis</name>
    <dbReference type="NCBI Taxonomy" id="47236"/>
    <lineage>
        <taxon>Eukaryota</taxon>
        <taxon>Fungi</taxon>
        <taxon>Dikarya</taxon>
        <taxon>Ascomycota</taxon>
        <taxon>Pezizomycotina</taxon>
        <taxon>Orbiliomycetes</taxon>
        <taxon>Orbiliales</taxon>
        <taxon>Orbiliaceae</taxon>
        <taxon>Arthrobotrys</taxon>
    </lineage>
</organism>
<keyword evidence="8" id="KW-0804">Transcription</keyword>
<dbReference type="AlphaFoldDB" id="A0AAV9WFF8"/>
<feature type="compositionally biased region" description="Basic and acidic residues" evidence="10">
    <location>
        <begin position="538"/>
        <end position="548"/>
    </location>
</feature>
<dbReference type="Pfam" id="PF20645">
    <property type="entry name" value="Rrn7_cyclin_C"/>
    <property type="match status" value="1"/>
</dbReference>
<feature type="domain" description="Rrn7/TAF1B N-terminal cyclin" evidence="12">
    <location>
        <begin position="81"/>
        <end position="218"/>
    </location>
</feature>
<feature type="region of interest" description="Disordered" evidence="10">
    <location>
        <begin position="125"/>
        <end position="167"/>
    </location>
</feature>
<keyword evidence="15" id="KW-1185">Reference proteome</keyword>
<comment type="subcellular location">
    <subcellularLocation>
        <location evidence="1">Nucleus</location>
        <location evidence="1">Nucleolus</location>
    </subcellularLocation>
</comment>
<feature type="domain" description="RRN7-type" evidence="11">
    <location>
        <begin position="4"/>
        <end position="36"/>
    </location>
</feature>
<feature type="compositionally biased region" description="Acidic residues" evidence="10">
    <location>
        <begin position="549"/>
        <end position="562"/>
    </location>
</feature>
<evidence type="ECO:0000256" key="1">
    <source>
        <dbReference type="ARBA" id="ARBA00004604"/>
    </source>
</evidence>
<evidence type="ECO:0000259" key="13">
    <source>
        <dbReference type="Pfam" id="PF20645"/>
    </source>
</evidence>
<feature type="compositionally biased region" description="Acidic residues" evidence="10">
    <location>
        <begin position="569"/>
        <end position="589"/>
    </location>
</feature>
<keyword evidence="7" id="KW-0238">DNA-binding</keyword>
<keyword evidence="5" id="KW-0862">Zinc</keyword>
<evidence type="ECO:0000256" key="2">
    <source>
        <dbReference type="ARBA" id="ARBA00006899"/>
    </source>
</evidence>
<dbReference type="Pfam" id="PF20644">
    <property type="entry name" value="Rrn7_cyclin_N"/>
    <property type="match status" value="1"/>
</dbReference>
<gene>
    <name evidence="14" type="primary">RRN7</name>
    <name evidence="14" type="ORF">TWF481_005996</name>
</gene>
<evidence type="ECO:0000256" key="7">
    <source>
        <dbReference type="ARBA" id="ARBA00023125"/>
    </source>
</evidence>
<dbReference type="Proteomes" id="UP001370758">
    <property type="component" value="Unassembled WGS sequence"/>
</dbReference>
<comment type="caution">
    <text evidence="14">The sequence shown here is derived from an EMBL/GenBank/DDBJ whole genome shotgun (WGS) entry which is preliminary data.</text>
</comment>
<evidence type="ECO:0000313" key="15">
    <source>
        <dbReference type="Proteomes" id="UP001370758"/>
    </source>
</evidence>
<keyword evidence="4" id="KW-0863">Zinc-finger</keyword>
<comment type="similarity">
    <text evidence="2">Belongs to the RRN7/TAF1B family.</text>
</comment>
<evidence type="ECO:0000259" key="12">
    <source>
        <dbReference type="Pfam" id="PF20644"/>
    </source>
</evidence>
<dbReference type="InterPro" id="IPR048538">
    <property type="entry name" value="Rrn7_cyclin_C"/>
</dbReference>
<protein>
    <submittedName>
        <fullName evidence="14">Pol I core factor CF</fullName>
    </submittedName>
</protein>
<dbReference type="GO" id="GO:0001164">
    <property type="term" value="F:RNA polymerase I core promoter sequence-specific DNA binding"/>
    <property type="evidence" value="ECO:0007669"/>
    <property type="project" value="InterPro"/>
</dbReference>
<sequence length="589" mass="67201">MERQKGERCGIDNCRSRFYHLADGQWTCSNGHVQEGRLDIREDEEYQPRKGDRLVIETEGGVVEEKVFTGKKGLSLLLQGFQVVLRKQVGWMIDVKGFPKEFQVIVRDLWTLRLGAIYSERSSRTPSVASSGYTSADSATAYPSDAETASERSMSTRRGRSRSTSRGRRREVVPKLLDTITILYLASCLLRIHLDIPTLHGWILQQDIVYFRAIRSLPVDMVEKMEVKWRRKFEPKVMPTCEGVRRCVFTGIGYYVERFGVEVPRFMAQGVVGGWLLGFGCPPEVYPAVFALAGMIKSEMKYPTTGRYRLLNCPDVQLMALLVISLKLCWGLDDDDPEAMKYMKLDKRGRLLPRFAKREWEVANMKVEWDDWKGILEMKDGEVKKKANWQLEVDEAEIFGWSGGEIDEYLEWFEKNWGGGVEGKPTAGVVRLFEDDVNPDRNEEERNQTDEPTGAFEKKLENYTMLQSTMKLGKPIPAGRKRGRILRPGEKYIRYKKWGDIRSSKLKSLYLAAAGKVGVGIEGFVYVVQKLEHRLGEVSKGKEPMREVSDEEGGYDEDEEEGVGTGLEEVVDLGESEDEEEEDLEELLG</sequence>
<feature type="compositionally biased region" description="Polar residues" evidence="10">
    <location>
        <begin position="125"/>
        <end position="138"/>
    </location>
</feature>